<protein>
    <submittedName>
        <fullName evidence="3">Uncharacterized protein</fullName>
    </submittedName>
</protein>
<feature type="region of interest" description="Disordered" evidence="1">
    <location>
        <begin position="1"/>
        <end position="82"/>
    </location>
</feature>
<feature type="region of interest" description="Disordered" evidence="1">
    <location>
        <begin position="214"/>
        <end position="252"/>
    </location>
</feature>
<evidence type="ECO:0000313" key="3">
    <source>
        <dbReference type="EMBL" id="OGM21757.1"/>
    </source>
</evidence>
<evidence type="ECO:0000313" key="4">
    <source>
        <dbReference type="Proteomes" id="UP000178419"/>
    </source>
</evidence>
<comment type="caution">
    <text evidence="3">The sequence shown here is derived from an EMBL/GenBank/DDBJ whole genome shotgun (WGS) entry which is preliminary data.</text>
</comment>
<feature type="compositionally biased region" description="Polar residues" evidence="1">
    <location>
        <begin position="59"/>
        <end position="82"/>
    </location>
</feature>
<keyword evidence="2" id="KW-0472">Membrane</keyword>
<accession>A0A1F7Y354</accession>
<gene>
    <name evidence="3" type="ORF">A2714_02680</name>
</gene>
<reference evidence="3 4" key="1">
    <citation type="journal article" date="2016" name="Nat. Commun.">
        <title>Thousands of microbial genomes shed light on interconnected biogeochemical processes in an aquifer system.</title>
        <authorList>
            <person name="Anantharaman K."/>
            <person name="Brown C.T."/>
            <person name="Hug L.A."/>
            <person name="Sharon I."/>
            <person name="Castelle C.J."/>
            <person name="Probst A.J."/>
            <person name="Thomas B.C."/>
            <person name="Singh A."/>
            <person name="Wilkins M.J."/>
            <person name="Karaoz U."/>
            <person name="Brodie E.L."/>
            <person name="Williams K.H."/>
            <person name="Hubbard S.S."/>
            <person name="Banfield J.F."/>
        </authorList>
    </citation>
    <scope>NUCLEOTIDE SEQUENCE [LARGE SCALE GENOMIC DNA]</scope>
</reference>
<evidence type="ECO:0000256" key="1">
    <source>
        <dbReference type="SAM" id="MobiDB-lite"/>
    </source>
</evidence>
<feature type="compositionally biased region" description="Polar residues" evidence="1">
    <location>
        <begin position="1"/>
        <end position="52"/>
    </location>
</feature>
<keyword evidence="2" id="KW-1133">Transmembrane helix</keyword>
<sequence length="349" mass="37515">MPDNNQAPDPTSTPSQSYTDVPEQTSTSSELQHSFTGASDQPLSNPSLQSPVQDVVANPTDTQQSIPTDSQQNDSFSDQPQAVVTAPHAPKKYGGKKIIATIFGILLLVGGVAAGVILVQRQQQIAEKAASGKECQQSQDCVLLDNPGNSGSFTAPRPISYVKITAKDVHEYESGDTNDGCYHVVINGSFLSWNRVGEGPDCKDVSNVQVWMKEDEATPTSTPTPEPTEVPEETPTPTSKVTPTETPDTPTEVTAQCSDVKAYDEEWILLSSQDLSNLKKGDTVRFTVSGSTSSGTFDKARFTVNGTSLGETTKKKPGSNEFYVEYIVPAGVTTFTVKGEVHHSQLKWI</sequence>
<organism evidence="3 4">
    <name type="scientific">Candidatus Woesebacteria bacterium RIFCSPHIGHO2_01_FULL_38_9</name>
    <dbReference type="NCBI Taxonomy" id="1802492"/>
    <lineage>
        <taxon>Bacteria</taxon>
        <taxon>Candidatus Woeseibacteriota</taxon>
    </lineage>
</organism>
<dbReference type="AlphaFoldDB" id="A0A1F7Y354"/>
<evidence type="ECO:0000256" key="2">
    <source>
        <dbReference type="SAM" id="Phobius"/>
    </source>
</evidence>
<feature type="compositionally biased region" description="Low complexity" evidence="1">
    <location>
        <begin position="233"/>
        <end position="252"/>
    </location>
</feature>
<keyword evidence="2" id="KW-0812">Transmembrane</keyword>
<proteinExistence type="predicted"/>
<feature type="transmembrane region" description="Helical" evidence="2">
    <location>
        <begin position="98"/>
        <end position="119"/>
    </location>
</feature>
<dbReference type="Proteomes" id="UP000178419">
    <property type="component" value="Unassembled WGS sequence"/>
</dbReference>
<dbReference type="EMBL" id="MGGE01000007">
    <property type="protein sequence ID" value="OGM21757.1"/>
    <property type="molecule type" value="Genomic_DNA"/>
</dbReference>
<name>A0A1F7Y354_9BACT</name>